<comment type="caution">
    <text evidence="1">The sequence shown here is derived from an EMBL/GenBank/DDBJ whole genome shotgun (WGS) entry which is preliminary data.</text>
</comment>
<dbReference type="Proteomes" id="UP000251960">
    <property type="component" value="Chromosome 2"/>
</dbReference>
<proteinExistence type="predicted"/>
<name>A0A3L6G200_MAIZE</name>
<evidence type="ECO:0000313" key="1">
    <source>
        <dbReference type="EMBL" id="PWZ41107.1"/>
    </source>
</evidence>
<dbReference type="EMBL" id="NCVQ01000003">
    <property type="protein sequence ID" value="PWZ41107.1"/>
    <property type="molecule type" value="Genomic_DNA"/>
</dbReference>
<protein>
    <submittedName>
        <fullName evidence="1">Uncharacterized protein</fullName>
    </submittedName>
</protein>
<accession>A0A3L6G200</accession>
<gene>
    <name evidence="1" type="ORF">Zm00014a_025768</name>
</gene>
<dbReference type="AlphaFoldDB" id="A0A3L6G200"/>
<dbReference type="ExpressionAtlas" id="A0A3L6G200">
    <property type="expression patterns" value="baseline and differential"/>
</dbReference>
<organism evidence="1 2">
    <name type="scientific">Zea mays</name>
    <name type="common">Maize</name>
    <dbReference type="NCBI Taxonomy" id="4577"/>
    <lineage>
        <taxon>Eukaryota</taxon>
        <taxon>Viridiplantae</taxon>
        <taxon>Streptophyta</taxon>
        <taxon>Embryophyta</taxon>
        <taxon>Tracheophyta</taxon>
        <taxon>Spermatophyta</taxon>
        <taxon>Magnoliopsida</taxon>
        <taxon>Liliopsida</taxon>
        <taxon>Poales</taxon>
        <taxon>Poaceae</taxon>
        <taxon>PACMAD clade</taxon>
        <taxon>Panicoideae</taxon>
        <taxon>Andropogonodae</taxon>
        <taxon>Andropogoneae</taxon>
        <taxon>Tripsacinae</taxon>
        <taxon>Zea</taxon>
    </lineage>
</organism>
<reference evidence="1 2" key="1">
    <citation type="journal article" date="2018" name="Nat. Genet.">
        <title>Extensive intraspecific gene order and gene structural variations between Mo17 and other maize genomes.</title>
        <authorList>
            <person name="Sun S."/>
            <person name="Zhou Y."/>
            <person name="Chen J."/>
            <person name="Shi J."/>
            <person name="Zhao H."/>
            <person name="Zhao H."/>
            <person name="Song W."/>
            <person name="Zhang M."/>
            <person name="Cui Y."/>
            <person name="Dong X."/>
            <person name="Liu H."/>
            <person name="Ma X."/>
            <person name="Jiao Y."/>
            <person name="Wang B."/>
            <person name="Wei X."/>
            <person name="Stein J.C."/>
            <person name="Glaubitz J.C."/>
            <person name="Lu F."/>
            <person name="Yu G."/>
            <person name="Liang C."/>
            <person name="Fengler K."/>
            <person name="Li B."/>
            <person name="Rafalski A."/>
            <person name="Schnable P.S."/>
            <person name="Ware D.H."/>
            <person name="Buckler E.S."/>
            <person name="Lai J."/>
        </authorList>
    </citation>
    <scope>NUCLEOTIDE SEQUENCE [LARGE SCALE GENOMIC DNA]</scope>
    <source>
        <strain evidence="2">cv. Missouri 17</strain>
        <tissue evidence="1">Seedling</tissue>
    </source>
</reference>
<evidence type="ECO:0000313" key="2">
    <source>
        <dbReference type="Proteomes" id="UP000251960"/>
    </source>
</evidence>
<sequence length="85" mass="9559">MGIHLVAFVAARGFLQVFQVSAPLLWPLNLWLPLARHLPEACAAFYDALVSHAARLRATVRRRRRDSGDALDEYLRSAIMLTLSD</sequence>